<dbReference type="InterPro" id="IPR014908">
    <property type="entry name" value="Nucleoporin_Nup133/Nup155_N"/>
</dbReference>
<evidence type="ECO:0000256" key="1">
    <source>
        <dbReference type="ARBA" id="ARBA00004123"/>
    </source>
</evidence>
<comment type="similarity">
    <text evidence="2">Belongs to the non-repetitive/WGA-negative nucleoporin family.</text>
</comment>
<accession>A0A8R1UR69</accession>
<comment type="subcellular location">
    <subcellularLocation>
        <location evidence="1">Nucleus</location>
    </subcellularLocation>
</comment>
<dbReference type="Gene3D" id="1.20.58.1780">
    <property type="match status" value="1"/>
</dbReference>
<proteinExistence type="inferred from homology"/>
<keyword evidence="4" id="KW-0539">Nucleus</keyword>
<accession>A0A2A6BYE7</accession>
<dbReference type="Proteomes" id="UP000005239">
    <property type="component" value="Unassembled WGS sequence"/>
</dbReference>
<dbReference type="GO" id="GO:0017056">
    <property type="term" value="F:structural constituent of nuclear pore"/>
    <property type="evidence" value="ECO:0000318"/>
    <property type="project" value="GO_Central"/>
</dbReference>
<organism evidence="7 8">
    <name type="scientific">Pristionchus pacificus</name>
    <name type="common">Parasitic nematode worm</name>
    <dbReference type="NCBI Taxonomy" id="54126"/>
    <lineage>
        <taxon>Eukaryota</taxon>
        <taxon>Metazoa</taxon>
        <taxon>Ecdysozoa</taxon>
        <taxon>Nematoda</taxon>
        <taxon>Chromadorea</taxon>
        <taxon>Rhabditida</taxon>
        <taxon>Rhabditina</taxon>
        <taxon>Diplogasteromorpha</taxon>
        <taxon>Diplogasteroidea</taxon>
        <taxon>Neodiplogasteridae</taxon>
        <taxon>Pristionchus</taxon>
    </lineage>
</organism>
<reference evidence="8" key="1">
    <citation type="journal article" date="2008" name="Nat. Genet.">
        <title>The Pristionchus pacificus genome provides a unique perspective on nematode lifestyle and parasitism.</title>
        <authorList>
            <person name="Dieterich C."/>
            <person name="Clifton S.W."/>
            <person name="Schuster L.N."/>
            <person name="Chinwalla A."/>
            <person name="Delehaunty K."/>
            <person name="Dinkelacker I."/>
            <person name="Fulton L."/>
            <person name="Fulton R."/>
            <person name="Godfrey J."/>
            <person name="Minx P."/>
            <person name="Mitreva M."/>
            <person name="Roeseler W."/>
            <person name="Tian H."/>
            <person name="Witte H."/>
            <person name="Yang S.P."/>
            <person name="Wilson R.K."/>
            <person name="Sommer R.J."/>
        </authorList>
    </citation>
    <scope>NUCLEOTIDE SEQUENCE [LARGE SCALE GENOMIC DNA]</scope>
    <source>
        <strain evidence="8">PS312</strain>
    </source>
</reference>
<keyword evidence="8" id="KW-1185">Reference proteome</keyword>
<dbReference type="InterPro" id="IPR042533">
    <property type="entry name" value="Nucleoporin_Nup155_C_1"/>
</dbReference>
<dbReference type="GO" id="GO:0000972">
    <property type="term" value="P:transcription-dependent tethering of RNA polymerase II gene DNA at nuclear periphery"/>
    <property type="evidence" value="ECO:0000318"/>
    <property type="project" value="GO_Central"/>
</dbReference>
<evidence type="ECO:0000259" key="6">
    <source>
        <dbReference type="Pfam" id="PF08801"/>
    </source>
</evidence>
<dbReference type="GO" id="GO:0009792">
    <property type="term" value="P:embryo development ending in birth or egg hatching"/>
    <property type="evidence" value="ECO:0007669"/>
    <property type="project" value="EnsemblMetazoa"/>
</dbReference>
<protein>
    <submittedName>
        <fullName evidence="7">Npp-8</fullName>
    </submittedName>
</protein>
<dbReference type="PANTHER" id="PTHR10350">
    <property type="entry name" value="NUCLEAR PORE COMPLEX PROTEIN NUP155"/>
    <property type="match status" value="1"/>
</dbReference>
<feature type="domain" description="Nucleoporin Nup133/Nup155-like C-terminal" evidence="5">
    <location>
        <begin position="614"/>
        <end position="1275"/>
    </location>
</feature>
<sequence>MSKSFVEHSPDRVENANQMICSYIDNIKSTADLYVKLTENGRSNVSGLGNRFYAKGVEEFFLEKRVPIPPELYQEMDHMRSHLTMGLFPEVKRAYVTIDCDVYLWSYEADADLAIFDGVPNTIMKLCLAQPRTGVFQPHITHVLVVATVSDIMLFGITNGAEEGLSLIPDPLFKVGLEGQMVKTMVSTKSGRIFFTAKEVLYEFEYQEKGWLGRSCKKVDKSSTLFGSITSYIKPVADGMEEVVVDCTRNIVYALTTKSSIHVFDLGVNGDECVKRVTLSVNQIMHDATSMTQGQHEASFFSTIVALSPIPCTQSYPVYLVATTSKGVRLYFTCLPKQSLSQHTYLDGSSASNSMWMEEYRPQCLQLIHVRLSPGICPSSLYSQAPQGVYTAHVDSTLSVMSTAGERDTVFALSNMYHPLEDVETMNELNIDGHVWAMSCERGSKLEMAKYSNGLSPLSPHPFFSQHYTKDEHILIFTTNALYVYVHRSPLDTLRCVLAEKGRGEGEAVMELCKSLGSVNSLVMMISILASDASSDISLKDKAARLLFGLKDESEMIDSHTMRIVSPGEKNLSEWQNSMRLPTHKWCGQGDMGRKNGIDGIKRTGEGPLQWKPSARHDALYSYFARLVFPLWNSPMAVFSPTGQMIPSLPAHQLEWIGVEVIKLGRAMDEYNLVPKMINPKMTEDDTSLHARFQSEAASRERQSLFGLRLLISQTAETLFLWTTAVTHGIHEVTLNMGEDARRDIANTRLAQLATNPVLSSIVIKSLIEFFLNDDAGTKELSERLRRQCPNLYSKEDALVTSALELLERGIACPSTGSSHRIIVEAVRLLKESVSKLPLIQVADKLIKLRAFEAVVDICLLRAARDDPKQLAINVYRNGPKMDNESMEVVRKRGAAYDIITKMMDDLRCPSSTVTPNQRVRTERGGGTVESAAMFQDVEIDEIMNAVLKSEDELAHVGLFRWLMMRGEKEKILKSKSVYLEQWLSIEISKGGGVKYLDVMWRYYEKNGLKGKAAKLLNRLTDCELTEISLSDRLSYLSHAIICAQSTSDTESRTLIQELRDKLDVAQIQMAIKETMENRGQNEVVISRELNGRLLPLQDLCLKYAVPFRMPKIQLEIFKCANYYDEEKIHNVWRQLLDREFEVSCDSGGSLILGTISDLQCKFGESNYFPTELIVMHVVERCFEYGIDSTFFVSLTSKMNLPLATLLNLLSEHYRKGDPFWRENGSARDYMVQLACTVVEDFINNGRKFTDPQRIALKSKCEVALSRFAVDLRSLSSHATSSVLARLERDLAILANIN</sequence>
<dbReference type="PANTHER" id="PTHR10350:SF6">
    <property type="entry name" value="NUCLEAR PORE COMPLEX PROTEIN NUP155"/>
    <property type="match status" value="1"/>
</dbReference>
<dbReference type="InterPro" id="IPR042538">
    <property type="entry name" value="Nucleoporin_Nup155_C_3"/>
</dbReference>
<dbReference type="GO" id="GO:0044611">
    <property type="term" value="C:nuclear pore inner ring"/>
    <property type="evidence" value="ECO:0000318"/>
    <property type="project" value="GO_Central"/>
</dbReference>
<dbReference type="Pfam" id="PF03177">
    <property type="entry name" value="Nucleoporin_C"/>
    <property type="match status" value="1"/>
</dbReference>
<evidence type="ECO:0000256" key="4">
    <source>
        <dbReference type="ARBA" id="ARBA00023242"/>
    </source>
</evidence>
<dbReference type="Gene3D" id="1.20.120.1880">
    <property type="entry name" value="Nucleoporin, helical C-terminal domain"/>
    <property type="match status" value="1"/>
</dbReference>
<evidence type="ECO:0000313" key="7">
    <source>
        <dbReference type="EnsemblMetazoa" id="PPA38652.1"/>
    </source>
</evidence>
<dbReference type="InterPro" id="IPR004870">
    <property type="entry name" value="Nucleoporin_Nup155"/>
</dbReference>
<dbReference type="Gene3D" id="1.25.40.440">
    <property type="entry name" value="Nucleoporin, helical domain, central subdomain"/>
    <property type="match status" value="1"/>
</dbReference>
<dbReference type="GO" id="GO:0006606">
    <property type="term" value="P:protein import into nucleus"/>
    <property type="evidence" value="ECO:0000318"/>
    <property type="project" value="GO_Central"/>
</dbReference>
<dbReference type="Gene3D" id="1.25.40.450">
    <property type="entry name" value="Nucleoporin, helical domain, N-terminal subdomain"/>
    <property type="match status" value="1"/>
</dbReference>
<dbReference type="GO" id="GO:0006997">
    <property type="term" value="P:nucleus organization"/>
    <property type="evidence" value="ECO:0007669"/>
    <property type="project" value="EnsemblMetazoa"/>
</dbReference>
<name>A0A2A6BYE7_PRIPA</name>
<dbReference type="GO" id="GO:0006405">
    <property type="term" value="P:RNA export from nucleus"/>
    <property type="evidence" value="ECO:0000318"/>
    <property type="project" value="GO_Central"/>
</dbReference>
<evidence type="ECO:0000259" key="5">
    <source>
        <dbReference type="Pfam" id="PF03177"/>
    </source>
</evidence>
<evidence type="ECO:0000256" key="3">
    <source>
        <dbReference type="ARBA" id="ARBA00022448"/>
    </source>
</evidence>
<dbReference type="FunFam" id="1.20.120.1880:FF:000009">
    <property type="entry name" value="Nuclear Pore complex Protein"/>
    <property type="match status" value="1"/>
</dbReference>
<dbReference type="GO" id="GO:0036228">
    <property type="term" value="P:protein localization to nuclear inner membrane"/>
    <property type="evidence" value="ECO:0000318"/>
    <property type="project" value="GO_Central"/>
</dbReference>
<reference evidence="7" key="2">
    <citation type="submission" date="2022-06" db="UniProtKB">
        <authorList>
            <consortium name="EnsemblMetazoa"/>
        </authorList>
    </citation>
    <scope>IDENTIFICATION</scope>
    <source>
        <strain evidence="7">PS312</strain>
    </source>
</reference>
<dbReference type="InterPro" id="IPR042537">
    <property type="entry name" value="Nucleoporin_Nup155_C_2"/>
</dbReference>
<dbReference type="OrthoDB" id="338970at2759"/>
<evidence type="ECO:0000313" key="8">
    <source>
        <dbReference type="Proteomes" id="UP000005239"/>
    </source>
</evidence>
<gene>
    <name evidence="7" type="primary">WBGene00277021</name>
</gene>
<feature type="domain" description="Nucleoporin Nup133/Nup155-like N-terminal" evidence="6">
    <location>
        <begin position="62"/>
        <end position="451"/>
    </location>
</feature>
<dbReference type="InterPro" id="IPR007187">
    <property type="entry name" value="Nucleoporin_Nup133/Nup155_C"/>
</dbReference>
<dbReference type="Pfam" id="PF08801">
    <property type="entry name" value="Nucleoporin_N"/>
    <property type="match status" value="1"/>
</dbReference>
<evidence type="ECO:0000256" key="2">
    <source>
        <dbReference type="ARBA" id="ARBA00007373"/>
    </source>
</evidence>
<keyword evidence="3" id="KW-0813">Transport</keyword>
<dbReference type="EnsemblMetazoa" id="PPA38652.1">
    <property type="protein sequence ID" value="PPA38652.1"/>
    <property type="gene ID" value="WBGene00277021"/>
</dbReference>